<evidence type="ECO:0000256" key="1">
    <source>
        <dbReference type="SAM" id="MobiDB-lite"/>
    </source>
</evidence>
<feature type="compositionally biased region" description="Gly residues" evidence="1">
    <location>
        <begin position="143"/>
        <end position="170"/>
    </location>
</feature>
<feature type="region of interest" description="Disordered" evidence="1">
    <location>
        <begin position="18"/>
        <end position="106"/>
    </location>
</feature>
<name>A0AAT9HBP0_9ACTN</name>
<feature type="compositionally biased region" description="Basic and acidic residues" evidence="1">
    <location>
        <begin position="83"/>
        <end position="99"/>
    </location>
</feature>
<feature type="signal peptide" evidence="2">
    <location>
        <begin position="1"/>
        <end position="17"/>
    </location>
</feature>
<reference evidence="3" key="2">
    <citation type="submission" date="2024-07" db="EMBL/GenBank/DDBJ databases">
        <title>Streptomyces haneummycinica sp. nov., a new antibiotic-producing actinobacterium isolated from marine sediment.</title>
        <authorList>
            <person name="Uemura M."/>
            <person name="Hamada M."/>
            <person name="Hirano S."/>
            <person name="Kobayashi K."/>
            <person name="Ohshiro T."/>
            <person name="Kobayashi T."/>
            <person name="Terahara T."/>
        </authorList>
    </citation>
    <scope>NUCLEOTIDE SEQUENCE</scope>
    <source>
        <strain evidence="3">KM77-8</strain>
    </source>
</reference>
<feature type="region of interest" description="Disordered" evidence="1">
    <location>
        <begin position="135"/>
        <end position="195"/>
    </location>
</feature>
<accession>A0AAT9HBP0</accession>
<evidence type="ECO:0008006" key="4">
    <source>
        <dbReference type="Google" id="ProtNLM"/>
    </source>
</evidence>
<protein>
    <recommendedName>
        <fullName evidence="4">Collagen-like protein</fullName>
    </recommendedName>
</protein>
<evidence type="ECO:0000313" key="3">
    <source>
        <dbReference type="EMBL" id="BFO14728.1"/>
    </source>
</evidence>
<dbReference type="AlphaFoldDB" id="A0AAT9HBP0"/>
<feature type="compositionally biased region" description="Low complexity" evidence="1">
    <location>
        <begin position="37"/>
        <end position="58"/>
    </location>
</feature>
<feature type="compositionally biased region" description="Low complexity" evidence="1">
    <location>
        <begin position="72"/>
        <end position="82"/>
    </location>
</feature>
<feature type="chain" id="PRO_5043366907" description="Collagen-like protein" evidence="2">
    <location>
        <begin position="18"/>
        <end position="195"/>
    </location>
</feature>
<sequence>MLSVLIAGLTLSGVAVAGIGAAGGSSPDQPAKDVGATSGPSSGIPTPSSGTRTPSSGTAVPPADGSTAPETGSGRPGSPGRPDTAKDTEAHCRAYDRVRGRGGALDSTAWKRLVEAAGGAANVGGYCAGLLEADTASEQPGNNGNGNGRSGRSGTGSTGDDGDPGGQGDGPDGDNGNYGDNGKPEKSANPGTDRP</sequence>
<dbReference type="EMBL" id="AP035768">
    <property type="protein sequence ID" value="BFO14728.1"/>
    <property type="molecule type" value="Genomic_DNA"/>
</dbReference>
<reference evidence="3" key="1">
    <citation type="submission" date="2024-06" db="EMBL/GenBank/DDBJ databases">
        <authorList>
            <consortium name="consrtm"/>
            <person name="Uemura M."/>
            <person name="Terahara T."/>
        </authorList>
    </citation>
    <scope>NUCLEOTIDE SEQUENCE</scope>
    <source>
        <strain evidence="3">KM77-8</strain>
    </source>
</reference>
<keyword evidence="2" id="KW-0732">Signal</keyword>
<gene>
    <name evidence="3" type="ORF">SHKM778_11160</name>
</gene>
<proteinExistence type="predicted"/>
<organism evidence="3">
    <name type="scientific">Streptomyces haneummycinicus</name>
    <dbReference type="NCBI Taxonomy" id="3074435"/>
    <lineage>
        <taxon>Bacteria</taxon>
        <taxon>Bacillati</taxon>
        <taxon>Actinomycetota</taxon>
        <taxon>Actinomycetes</taxon>
        <taxon>Kitasatosporales</taxon>
        <taxon>Streptomycetaceae</taxon>
        <taxon>Streptomyces</taxon>
    </lineage>
</organism>
<evidence type="ECO:0000256" key="2">
    <source>
        <dbReference type="SAM" id="SignalP"/>
    </source>
</evidence>